<dbReference type="EMBL" id="AAWS01000030">
    <property type="protein sequence ID" value="EAY26818.1"/>
    <property type="molecule type" value="Genomic_DNA"/>
</dbReference>
<evidence type="ECO:0000313" key="2">
    <source>
        <dbReference type="Proteomes" id="UP000004095"/>
    </source>
</evidence>
<gene>
    <name evidence="1" type="ORF">M23134_00784</name>
</gene>
<keyword evidence="2" id="KW-1185">Reference proteome</keyword>
<protein>
    <submittedName>
        <fullName evidence="1">Uncharacterized protein</fullName>
    </submittedName>
</protein>
<sequence length="39" mass="4733">MLNRLSNFKHKYIMKIIQANTQRKNLSHHYNTTQSSLWS</sequence>
<accession>A1ZS95</accession>
<name>A1ZS95_MICM2</name>
<comment type="caution">
    <text evidence="1">The sequence shown here is derived from an EMBL/GenBank/DDBJ whole genome shotgun (WGS) entry which is preliminary data.</text>
</comment>
<dbReference type="AlphaFoldDB" id="A1ZS95"/>
<reference evidence="1 2" key="1">
    <citation type="submission" date="2007-01" db="EMBL/GenBank/DDBJ databases">
        <authorList>
            <person name="Haygood M."/>
            <person name="Podell S."/>
            <person name="Anderson C."/>
            <person name="Hopkinson B."/>
            <person name="Roe K."/>
            <person name="Barbeau K."/>
            <person name="Gaasterland T."/>
            <person name="Ferriera S."/>
            <person name="Johnson J."/>
            <person name="Kravitz S."/>
            <person name="Beeson K."/>
            <person name="Sutton G."/>
            <person name="Rogers Y.-H."/>
            <person name="Friedman R."/>
            <person name="Frazier M."/>
            <person name="Venter J.C."/>
        </authorList>
    </citation>
    <scope>NUCLEOTIDE SEQUENCE [LARGE SCALE GENOMIC DNA]</scope>
    <source>
        <strain evidence="1 2">ATCC 23134</strain>
    </source>
</reference>
<proteinExistence type="predicted"/>
<evidence type="ECO:0000313" key="1">
    <source>
        <dbReference type="EMBL" id="EAY26818.1"/>
    </source>
</evidence>
<organism evidence="1 2">
    <name type="scientific">Microscilla marina ATCC 23134</name>
    <dbReference type="NCBI Taxonomy" id="313606"/>
    <lineage>
        <taxon>Bacteria</taxon>
        <taxon>Pseudomonadati</taxon>
        <taxon>Bacteroidota</taxon>
        <taxon>Cytophagia</taxon>
        <taxon>Cytophagales</taxon>
        <taxon>Microscillaceae</taxon>
        <taxon>Microscilla</taxon>
    </lineage>
</organism>
<dbReference type="Proteomes" id="UP000004095">
    <property type="component" value="Unassembled WGS sequence"/>
</dbReference>